<accession>A0A5J4SNU6</accession>
<dbReference type="GO" id="GO:0017004">
    <property type="term" value="P:cytochrome complex assembly"/>
    <property type="evidence" value="ECO:0007669"/>
    <property type="project" value="UniProtKB-KW"/>
</dbReference>
<dbReference type="Pfam" id="PF14289">
    <property type="entry name" value="DUF4369"/>
    <property type="match status" value="1"/>
</dbReference>
<dbReference type="InterPro" id="IPR017937">
    <property type="entry name" value="Thioredoxin_CS"/>
</dbReference>
<dbReference type="GO" id="GO:0016491">
    <property type="term" value="F:oxidoreductase activity"/>
    <property type="evidence" value="ECO:0007669"/>
    <property type="project" value="InterPro"/>
</dbReference>
<dbReference type="CDD" id="cd02966">
    <property type="entry name" value="TlpA_like_family"/>
    <property type="match status" value="1"/>
</dbReference>
<dbReference type="InterPro" id="IPR013766">
    <property type="entry name" value="Thioredoxin_domain"/>
</dbReference>
<evidence type="ECO:0000256" key="4">
    <source>
        <dbReference type="ARBA" id="ARBA00023284"/>
    </source>
</evidence>
<evidence type="ECO:0000256" key="1">
    <source>
        <dbReference type="ARBA" id="ARBA00004196"/>
    </source>
</evidence>
<dbReference type="PROSITE" id="PS00194">
    <property type="entry name" value="THIOREDOXIN_1"/>
    <property type="match status" value="1"/>
</dbReference>
<evidence type="ECO:0000259" key="5">
    <source>
        <dbReference type="PROSITE" id="PS51352"/>
    </source>
</evidence>
<keyword evidence="4" id="KW-0676">Redox-active center</keyword>
<name>A0A5J4SNU6_9ZZZZ</name>
<dbReference type="InterPro" id="IPR025380">
    <property type="entry name" value="DUF4369"/>
</dbReference>
<gene>
    <name evidence="6" type="ORF">EZS27_005507</name>
</gene>
<dbReference type="InterPro" id="IPR000866">
    <property type="entry name" value="AhpC/TSA"/>
</dbReference>
<dbReference type="GO" id="GO:0030313">
    <property type="term" value="C:cell envelope"/>
    <property type="evidence" value="ECO:0007669"/>
    <property type="project" value="UniProtKB-SubCell"/>
</dbReference>
<dbReference type="Gene3D" id="3.40.30.10">
    <property type="entry name" value="Glutaredoxin"/>
    <property type="match status" value="1"/>
</dbReference>
<comment type="subcellular location">
    <subcellularLocation>
        <location evidence="1">Cell envelope</location>
    </subcellularLocation>
</comment>
<reference evidence="6" key="1">
    <citation type="submission" date="2019-03" db="EMBL/GenBank/DDBJ databases">
        <title>Single cell metagenomics reveals metabolic interactions within the superorganism composed of flagellate Streblomastix strix and complex community of Bacteroidetes bacteria on its surface.</title>
        <authorList>
            <person name="Treitli S.C."/>
            <person name="Kolisko M."/>
            <person name="Husnik F."/>
            <person name="Keeling P."/>
            <person name="Hampl V."/>
        </authorList>
    </citation>
    <scope>NUCLEOTIDE SEQUENCE</scope>
    <source>
        <strain evidence="6">STM</strain>
    </source>
</reference>
<protein>
    <submittedName>
        <fullName evidence="6">Thiol-disulfide oxidoreductase ResA</fullName>
    </submittedName>
</protein>
<evidence type="ECO:0000256" key="3">
    <source>
        <dbReference type="ARBA" id="ARBA00023157"/>
    </source>
</evidence>
<dbReference type="AlphaFoldDB" id="A0A5J4SNU6"/>
<dbReference type="EMBL" id="SNRY01000109">
    <property type="protein sequence ID" value="KAA6347033.1"/>
    <property type="molecule type" value="Genomic_DNA"/>
</dbReference>
<dbReference type="InterPro" id="IPR036249">
    <property type="entry name" value="Thioredoxin-like_sf"/>
</dbReference>
<comment type="caution">
    <text evidence="6">The sequence shown here is derived from an EMBL/GenBank/DDBJ whole genome shotgun (WGS) entry which is preliminary data.</text>
</comment>
<dbReference type="PROSITE" id="PS51257">
    <property type="entry name" value="PROKAR_LIPOPROTEIN"/>
    <property type="match status" value="1"/>
</dbReference>
<proteinExistence type="predicted"/>
<dbReference type="PROSITE" id="PS51352">
    <property type="entry name" value="THIOREDOXIN_2"/>
    <property type="match status" value="1"/>
</dbReference>
<feature type="domain" description="Thioredoxin" evidence="5">
    <location>
        <begin position="229"/>
        <end position="369"/>
    </location>
</feature>
<organism evidence="6">
    <name type="scientific">termite gut metagenome</name>
    <dbReference type="NCBI Taxonomy" id="433724"/>
    <lineage>
        <taxon>unclassified sequences</taxon>
        <taxon>metagenomes</taxon>
        <taxon>organismal metagenomes</taxon>
    </lineage>
</organism>
<dbReference type="GO" id="GO:0016209">
    <property type="term" value="F:antioxidant activity"/>
    <property type="evidence" value="ECO:0007669"/>
    <property type="project" value="InterPro"/>
</dbReference>
<dbReference type="PANTHER" id="PTHR42852:SF6">
    <property type="entry name" value="THIOL:DISULFIDE INTERCHANGE PROTEIN DSBE"/>
    <property type="match status" value="1"/>
</dbReference>
<sequence>MKKICLIIAVSAVVALISCNTGNNAYTITGTVEGTTDEDITVYLQNRANRQFEKLDSTVIKNGRFVFKGVQDSAVVRYLSFVIAGNQTNMNFFLENGDIKVKLIDRETISITGTPANDIYQAFNDEMASIDRKLITIYKALNDSVLSDEQIADKNRELVVLENEWLFTVKERIRENITNVVGIHLLTSYSYCYTDYSELTTLLANVPDQFRGNQVVIGLTKLAETLNTIEIGRQFVDFAMKTPNGQPVKLSDYVGKGKVVLLDFWASWCGPCRVEMPNLIKTYEQYRNKGFEIVGVSLDKDNEAWKNGIKQLGITWPQMSDLKYWDCEGSNLYGVRSIPETVLIDEDGVIMARGLRGEALQNKLAEILL</sequence>
<keyword evidence="3" id="KW-1015">Disulfide bond</keyword>
<dbReference type="InterPro" id="IPR050553">
    <property type="entry name" value="Thioredoxin_ResA/DsbE_sf"/>
</dbReference>
<dbReference type="Pfam" id="PF00578">
    <property type="entry name" value="AhpC-TSA"/>
    <property type="match status" value="1"/>
</dbReference>
<dbReference type="PANTHER" id="PTHR42852">
    <property type="entry name" value="THIOL:DISULFIDE INTERCHANGE PROTEIN DSBE"/>
    <property type="match status" value="1"/>
</dbReference>
<evidence type="ECO:0000256" key="2">
    <source>
        <dbReference type="ARBA" id="ARBA00022748"/>
    </source>
</evidence>
<dbReference type="SUPFAM" id="SSF52833">
    <property type="entry name" value="Thioredoxin-like"/>
    <property type="match status" value="1"/>
</dbReference>
<evidence type="ECO:0000313" key="6">
    <source>
        <dbReference type="EMBL" id="KAA6347033.1"/>
    </source>
</evidence>
<keyword evidence="2" id="KW-0201">Cytochrome c-type biogenesis</keyword>